<dbReference type="OrthoDB" id="442692at2759"/>
<evidence type="ECO:0000256" key="1">
    <source>
        <dbReference type="SAM" id="MobiDB-lite"/>
    </source>
</evidence>
<comment type="caution">
    <text evidence="3">The sequence shown here is derived from an EMBL/GenBank/DDBJ whole genome shotgun (WGS) entry which is preliminary data.</text>
</comment>
<dbReference type="GO" id="GO:1904158">
    <property type="term" value="P:axonemal central apparatus assembly"/>
    <property type="evidence" value="ECO:0007669"/>
    <property type="project" value="TreeGrafter"/>
</dbReference>
<dbReference type="GO" id="GO:0003341">
    <property type="term" value="P:cilium movement"/>
    <property type="evidence" value="ECO:0007669"/>
    <property type="project" value="TreeGrafter"/>
</dbReference>
<gene>
    <name evidence="3" type="ORF">DUI87_19351</name>
</gene>
<dbReference type="STRING" id="333673.A0A3M0JY29"/>
<protein>
    <recommendedName>
        <fullName evidence="2">RNase H type-1 domain-containing protein</fullName>
    </recommendedName>
</protein>
<dbReference type="PANTHER" id="PTHR23053">
    <property type="entry name" value="DLEC1 DELETED IN LUNG AND ESOPHAGEAL CANCER 1"/>
    <property type="match status" value="1"/>
</dbReference>
<evidence type="ECO:0000313" key="4">
    <source>
        <dbReference type="Proteomes" id="UP000269221"/>
    </source>
</evidence>
<keyword evidence="4" id="KW-1185">Reference proteome</keyword>
<dbReference type="Gene3D" id="3.30.420.10">
    <property type="entry name" value="Ribonuclease H-like superfamily/Ribonuclease H"/>
    <property type="match status" value="1"/>
</dbReference>
<dbReference type="AlphaFoldDB" id="A0A3M0JY29"/>
<dbReference type="InterPro" id="IPR033305">
    <property type="entry name" value="Hydin-like"/>
</dbReference>
<dbReference type="GO" id="GO:0004523">
    <property type="term" value="F:RNA-DNA hybrid ribonuclease activity"/>
    <property type="evidence" value="ECO:0007669"/>
    <property type="project" value="InterPro"/>
</dbReference>
<reference evidence="3 4" key="1">
    <citation type="submission" date="2018-07" db="EMBL/GenBank/DDBJ databases">
        <title>A high quality draft genome assembly of the barn swallow (H. rustica rustica).</title>
        <authorList>
            <person name="Formenti G."/>
            <person name="Chiara M."/>
            <person name="Poveda L."/>
            <person name="Francoijs K.-J."/>
            <person name="Bonisoli-Alquati A."/>
            <person name="Canova L."/>
            <person name="Gianfranceschi L."/>
            <person name="Horner D.S."/>
            <person name="Saino N."/>
        </authorList>
    </citation>
    <scope>NUCLEOTIDE SEQUENCE [LARGE SCALE GENOMIC DNA]</scope>
    <source>
        <strain evidence="3">Chelidonia</strain>
        <tissue evidence="3">Blood</tissue>
    </source>
</reference>
<dbReference type="GO" id="GO:0005930">
    <property type="term" value="C:axoneme"/>
    <property type="evidence" value="ECO:0007669"/>
    <property type="project" value="TreeGrafter"/>
</dbReference>
<feature type="domain" description="RNase H type-1" evidence="2">
    <location>
        <begin position="1"/>
        <end position="29"/>
    </location>
</feature>
<accession>A0A3M0JY29</accession>
<dbReference type="GO" id="GO:0003676">
    <property type="term" value="F:nucleic acid binding"/>
    <property type="evidence" value="ECO:0007669"/>
    <property type="project" value="InterPro"/>
</dbReference>
<name>A0A3M0JY29_HIRRU</name>
<dbReference type="PANTHER" id="PTHR23053:SF0">
    <property type="entry name" value="HYDROCEPHALUS-INDUCING PROTEIN HOMOLOG"/>
    <property type="match status" value="1"/>
</dbReference>
<dbReference type="EMBL" id="QRBI01000127">
    <property type="protein sequence ID" value="RMC04014.1"/>
    <property type="molecule type" value="Genomic_DNA"/>
</dbReference>
<dbReference type="Proteomes" id="UP000269221">
    <property type="component" value="Unassembled WGS sequence"/>
</dbReference>
<organism evidence="3 4">
    <name type="scientific">Hirundo rustica rustica</name>
    <dbReference type="NCBI Taxonomy" id="333673"/>
    <lineage>
        <taxon>Eukaryota</taxon>
        <taxon>Metazoa</taxon>
        <taxon>Chordata</taxon>
        <taxon>Craniata</taxon>
        <taxon>Vertebrata</taxon>
        <taxon>Euteleostomi</taxon>
        <taxon>Archelosauria</taxon>
        <taxon>Archosauria</taxon>
        <taxon>Dinosauria</taxon>
        <taxon>Saurischia</taxon>
        <taxon>Theropoda</taxon>
        <taxon>Coelurosauria</taxon>
        <taxon>Aves</taxon>
        <taxon>Neognathae</taxon>
        <taxon>Neoaves</taxon>
        <taxon>Telluraves</taxon>
        <taxon>Australaves</taxon>
        <taxon>Passeriformes</taxon>
        <taxon>Sylvioidea</taxon>
        <taxon>Hirundinidae</taxon>
        <taxon>Hirundo</taxon>
    </lineage>
</organism>
<proteinExistence type="predicted"/>
<evidence type="ECO:0000313" key="3">
    <source>
        <dbReference type="EMBL" id="RMC04014.1"/>
    </source>
</evidence>
<sequence length="462" mass="52164">MHIKAHQKVSSELEKGNELADREAKEAARYEITVGALIPDGWISPKATLDDTGVFGDVIQLFIGNSLWSTLMLQALGIGTTIVVDKPFTPELNLGYQFSLLPCIRRFKLTNGGHHFHRLFRKVECNSPAEEEGQSTSAPSSPEAKDDSQSPKRTRPVFGLEPPSMDLQPGESVDMVLRGFSRVPQKRSDVLTLQYQPLTIKNTCWLPLDLMLSLERPFQVCSADEQPLPDGQPVTVDAKQTCHLYIAFDPAYKLDFNSWKEKKVLKVEMVRGHPSVEQITLWGEAHFPNLQIQPSTLEFRCIVAGAEEVHSLEMTNCSPLPVKYHGAFQTDSQANRLTYELHPLKFKPEPPKGTSIYVDNPATQWRRFRTRNVEEPATTLEESRDLAQSSGAEDTPKAWPGLKEDPKELILILNSQTRPDVRFHGLVQFLNTEMSIRVLLMSGYIYHPSNDHSYFANEQTQR</sequence>
<feature type="region of interest" description="Disordered" evidence="1">
    <location>
        <begin position="127"/>
        <end position="164"/>
    </location>
</feature>
<dbReference type="PROSITE" id="PS50879">
    <property type="entry name" value="RNASE_H_1"/>
    <property type="match status" value="1"/>
</dbReference>
<evidence type="ECO:0000259" key="2">
    <source>
        <dbReference type="PROSITE" id="PS50879"/>
    </source>
</evidence>
<dbReference type="InterPro" id="IPR002156">
    <property type="entry name" value="RNaseH_domain"/>
</dbReference>
<feature type="region of interest" description="Disordered" evidence="1">
    <location>
        <begin position="371"/>
        <end position="402"/>
    </location>
</feature>
<dbReference type="InterPro" id="IPR036397">
    <property type="entry name" value="RNaseH_sf"/>
</dbReference>